<accession>A0AA88NMK9</accession>
<name>A0AA88NMK9_CHASR</name>
<keyword evidence="6" id="KW-1185">Reference proteome</keyword>
<dbReference type="PANTHER" id="PTHR22923">
    <property type="entry name" value="CEREBELLIN-RELATED"/>
    <property type="match status" value="1"/>
</dbReference>
<organism evidence="5 6">
    <name type="scientific">Channa striata</name>
    <name type="common">Snakehead murrel</name>
    <name type="synonym">Ophicephalus striatus</name>
    <dbReference type="NCBI Taxonomy" id="64152"/>
    <lineage>
        <taxon>Eukaryota</taxon>
        <taxon>Metazoa</taxon>
        <taxon>Chordata</taxon>
        <taxon>Craniata</taxon>
        <taxon>Vertebrata</taxon>
        <taxon>Euteleostomi</taxon>
        <taxon>Actinopterygii</taxon>
        <taxon>Neopterygii</taxon>
        <taxon>Teleostei</taxon>
        <taxon>Neoteleostei</taxon>
        <taxon>Acanthomorphata</taxon>
        <taxon>Anabantaria</taxon>
        <taxon>Anabantiformes</taxon>
        <taxon>Channoidei</taxon>
        <taxon>Channidae</taxon>
        <taxon>Channa</taxon>
    </lineage>
</organism>
<dbReference type="PROSITE" id="PS50871">
    <property type="entry name" value="C1Q"/>
    <property type="match status" value="1"/>
</dbReference>
<evidence type="ECO:0000313" key="5">
    <source>
        <dbReference type="EMBL" id="KAK2862882.1"/>
    </source>
</evidence>
<dbReference type="InterPro" id="IPR001073">
    <property type="entry name" value="C1q_dom"/>
</dbReference>
<proteinExistence type="predicted"/>
<gene>
    <name evidence="5" type="ORF">Q5P01_002415</name>
</gene>
<dbReference type="PANTHER" id="PTHR22923:SF102">
    <property type="entry name" value="CEREBELLIN 13-RELATED"/>
    <property type="match status" value="1"/>
</dbReference>
<dbReference type="SMART" id="SM00110">
    <property type="entry name" value="C1Q"/>
    <property type="match status" value="1"/>
</dbReference>
<dbReference type="InterPro" id="IPR050822">
    <property type="entry name" value="Cerebellin_Synaptic_Org"/>
</dbReference>
<protein>
    <recommendedName>
        <fullName evidence="4">C1q domain-containing protein</fullName>
    </recommendedName>
</protein>
<dbReference type="EMBL" id="JAUPFM010000001">
    <property type="protein sequence ID" value="KAK2862882.1"/>
    <property type="molecule type" value="Genomic_DNA"/>
</dbReference>
<dbReference type="GO" id="GO:0005576">
    <property type="term" value="C:extracellular region"/>
    <property type="evidence" value="ECO:0007669"/>
    <property type="project" value="UniProtKB-SubCell"/>
</dbReference>
<dbReference type="PRINTS" id="PR00007">
    <property type="entry name" value="COMPLEMNTC1Q"/>
</dbReference>
<keyword evidence="3" id="KW-0732">Signal</keyword>
<dbReference type="Proteomes" id="UP001187415">
    <property type="component" value="Unassembled WGS sequence"/>
</dbReference>
<evidence type="ECO:0000313" key="6">
    <source>
        <dbReference type="Proteomes" id="UP001187415"/>
    </source>
</evidence>
<evidence type="ECO:0000259" key="4">
    <source>
        <dbReference type="PROSITE" id="PS50871"/>
    </source>
</evidence>
<dbReference type="SUPFAM" id="SSF49842">
    <property type="entry name" value="TNF-like"/>
    <property type="match status" value="1"/>
</dbReference>
<dbReference type="Gene3D" id="2.60.120.40">
    <property type="match status" value="1"/>
</dbReference>
<dbReference type="Pfam" id="PF00386">
    <property type="entry name" value="C1q"/>
    <property type="match status" value="1"/>
</dbReference>
<sequence length="157" mass="16750">MYFSFSTPTESLTLETNRDPAGKKMVAFTAAINTGGPVGPFNADQTVVFNNVITNIGGAYNQCTGIFVAPIAGVYYFTFFYHAGGEHPSRLLLCKNGSLIVESSDHRTSADGADNGGNAAFLQLDKGDQVFVRLVANNHIWATSAITTFSGFLVSPK</sequence>
<dbReference type="InterPro" id="IPR008983">
    <property type="entry name" value="Tumour_necrosis_fac-like_dom"/>
</dbReference>
<comment type="subcellular location">
    <subcellularLocation>
        <location evidence="1">Secreted</location>
    </subcellularLocation>
</comment>
<evidence type="ECO:0000256" key="2">
    <source>
        <dbReference type="ARBA" id="ARBA00022525"/>
    </source>
</evidence>
<evidence type="ECO:0000256" key="3">
    <source>
        <dbReference type="ARBA" id="ARBA00022729"/>
    </source>
</evidence>
<feature type="domain" description="C1q" evidence="4">
    <location>
        <begin position="21"/>
        <end position="157"/>
    </location>
</feature>
<comment type="caution">
    <text evidence="5">The sequence shown here is derived from an EMBL/GenBank/DDBJ whole genome shotgun (WGS) entry which is preliminary data.</text>
</comment>
<evidence type="ECO:0000256" key="1">
    <source>
        <dbReference type="ARBA" id="ARBA00004613"/>
    </source>
</evidence>
<keyword evidence="2" id="KW-0964">Secreted</keyword>
<reference evidence="5" key="1">
    <citation type="submission" date="2023-07" db="EMBL/GenBank/DDBJ databases">
        <title>Chromosome-level Genome Assembly of Striped Snakehead (Channa striata).</title>
        <authorList>
            <person name="Liu H."/>
        </authorList>
    </citation>
    <scope>NUCLEOTIDE SEQUENCE</scope>
    <source>
        <strain evidence="5">Gz</strain>
        <tissue evidence="5">Muscle</tissue>
    </source>
</reference>
<dbReference type="AlphaFoldDB" id="A0AA88NMK9"/>